<gene>
    <name evidence="4" type="ORF">CAC42_394</name>
</gene>
<evidence type="ECO:0000313" key="5">
    <source>
        <dbReference type="Proteomes" id="UP000243797"/>
    </source>
</evidence>
<dbReference type="PANTHER" id="PTHR43283">
    <property type="entry name" value="BETA-LACTAMASE-RELATED"/>
    <property type="match status" value="1"/>
</dbReference>
<dbReference type="OrthoDB" id="428260at2759"/>
<name>A0A2K1R3C6_9PEZI</name>
<keyword evidence="5" id="KW-1185">Reference proteome</keyword>
<organism evidence="4 5">
    <name type="scientific">Sphaceloma murrayae</name>
    <dbReference type="NCBI Taxonomy" id="2082308"/>
    <lineage>
        <taxon>Eukaryota</taxon>
        <taxon>Fungi</taxon>
        <taxon>Dikarya</taxon>
        <taxon>Ascomycota</taxon>
        <taxon>Pezizomycotina</taxon>
        <taxon>Dothideomycetes</taxon>
        <taxon>Dothideomycetidae</taxon>
        <taxon>Myriangiales</taxon>
        <taxon>Elsinoaceae</taxon>
        <taxon>Sphaceloma</taxon>
    </lineage>
</organism>
<keyword evidence="2" id="KW-0378">Hydrolase</keyword>
<dbReference type="EMBL" id="NKHZ01000001">
    <property type="protein sequence ID" value="PNS21796.1"/>
    <property type="molecule type" value="Genomic_DNA"/>
</dbReference>
<evidence type="ECO:0000256" key="2">
    <source>
        <dbReference type="ARBA" id="ARBA00022801"/>
    </source>
</evidence>
<evidence type="ECO:0000313" key="4">
    <source>
        <dbReference type="EMBL" id="PNS21796.1"/>
    </source>
</evidence>
<dbReference type="STRING" id="2082308.A0A2K1R3C6"/>
<reference evidence="4 5" key="1">
    <citation type="submission" date="2017-06" db="EMBL/GenBank/DDBJ databases">
        <title>Draft genome sequence of a variant of Elsinoe murrayae.</title>
        <authorList>
            <person name="Cheng Q."/>
        </authorList>
    </citation>
    <scope>NUCLEOTIDE SEQUENCE [LARGE SCALE GENOMIC DNA]</scope>
    <source>
        <strain evidence="4 5">CQ-2017a</strain>
    </source>
</reference>
<dbReference type="Pfam" id="PF00144">
    <property type="entry name" value="Beta-lactamase"/>
    <property type="match status" value="1"/>
</dbReference>
<evidence type="ECO:0000259" key="3">
    <source>
        <dbReference type="Pfam" id="PF00144"/>
    </source>
</evidence>
<dbReference type="InterPro" id="IPR050789">
    <property type="entry name" value="Diverse_Enzym_Activities"/>
</dbReference>
<accession>A0A2K1R3C6</accession>
<dbReference type="InterPro" id="IPR012338">
    <property type="entry name" value="Beta-lactam/transpept-like"/>
</dbReference>
<comment type="similarity">
    <text evidence="1">Belongs to the class-A beta-lactamase family.</text>
</comment>
<comment type="caution">
    <text evidence="4">The sequence shown here is derived from an EMBL/GenBank/DDBJ whole genome shotgun (WGS) entry which is preliminary data.</text>
</comment>
<dbReference type="InParanoid" id="A0A2K1R3C6"/>
<dbReference type="Proteomes" id="UP000243797">
    <property type="component" value="Unassembled WGS sequence"/>
</dbReference>
<dbReference type="InterPro" id="IPR001466">
    <property type="entry name" value="Beta-lactam-related"/>
</dbReference>
<feature type="domain" description="Beta-lactamase-related" evidence="3">
    <location>
        <begin position="5"/>
        <end position="372"/>
    </location>
</feature>
<dbReference type="GO" id="GO:0016787">
    <property type="term" value="F:hydrolase activity"/>
    <property type="evidence" value="ECO:0007669"/>
    <property type="project" value="UniProtKB-KW"/>
</dbReference>
<protein>
    <recommendedName>
        <fullName evidence="3">Beta-lactamase-related domain-containing protein</fullName>
    </recommendedName>
</protein>
<sequence length="395" mass="43332">MVALEDLVQKAVKDGVYAGCAFSATDKSGKLNYAKAFGKTSAADNAQDFKLNTVLQIASMTKLLTTISVLQLVEQGKVGLDDDMNKHIPELVEQGVIQSVDADGKATTAPIKGKLTLRHLLTHSAGSTYDVWSPQIQSVKKARGLPPQGGKVMSERFLFPLVYEPGTSWQYSGSIDWAGQVLERITSQTLEEYMATNLWPALGVKDFAFFPARRPDMQGRQAGMTARDEGSGRVVDFGGPLLNEGSKDCFGGHGGYSTVEEYVKVLASILRNDGKLLKKETVDMMFQPQLSEGSKKALKQTLDTPEIAKMFIGDFPEPEQYNWGLGGILMERDNEGRRKKGTLIWSGLPNCFWFIDREAGVCGVFGTQVIPPGDSKVEETIKAFEFDVNERLAKL</sequence>
<dbReference type="SUPFAM" id="SSF56601">
    <property type="entry name" value="beta-lactamase/transpeptidase-like"/>
    <property type="match status" value="1"/>
</dbReference>
<evidence type="ECO:0000256" key="1">
    <source>
        <dbReference type="ARBA" id="ARBA00009009"/>
    </source>
</evidence>
<dbReference type="Gene3D" id="3.40.710.10">
    <property type="entry name" value="DD-peptidase/beta-lactamase superfamily"/>
    <property type="match status" value="1"/>
</dbReference>
<dbReference type="PANTHER" id="PTHR43283:SF17">
    <property type="entry name" value="(LOVD), PUTATIVE (AFU_ORTHOLOGUE AFUA_5G00920)-RELATED"/>
    <property type="match status" value="1"/>
</dbReference>
<proteinExistence type="inferred from homology"/>
<dbReference type="AlphaFoldDB" id="A0A2K1R3C6"/>